<evidence type="ECO:0000313" key="2">
    <source>
        <dbReference type="Proteomes" id="UP001386955"/>
    </source>
</evidence>
<protein>
    <submittedName>
        <fullName evidence="1">Uncharacterized protein</fullName>
    </submittedName>
</protein>
<dbReference type="AlphaFoldDB" id="A0AAN9RYL2"/>
<gene>
    <name evidence="1" type="ORF">VNO78_30766</name>
</gene>
<evidence type="ECO:0000313" key="1">
    <source>
        <dbReference type="EMBL" id="KAK7385059.1"/>
    </source>
</evidence>
<comment type="caution">
    <text evidence="1">The sequence shown here is derived from an EMBL/GenBank/DDBJ whole genome shotgun (WGS) entry which is preliminary data.</text>
</comment>
<accession>A0AAN9RYL2</accession>
<reference evidence="1 2" key="1">
    <citation type="submission" date="2024-01" db="EMBL/GenBank/DDBJ databases">
        <title>The genomes of 5 underutilized Papilionoideae crops provide insights into root nodulation and disease resistanc.</title>
        <authorList>
            <person name="Jiang F."/>
        </authorList>
    </citation>
    <scope>NUCLEOTIDE SEQUENCE [LARGE SCALE GENOMIC DNA]</scope>
    <source>
        <strain evidence="1">DUOXIRENSHENG_FW03</strain>
        <tissue evidence="1">Leaves</tissue>
    </source>
</reference>
<sequence length="73" mass="8492">MEEMKKKKNIVWPSESHHASGKIQVMNLRSQNQVSLAFCVSSDEQVCRDLISWNLMLKSYAIHRQAKEALELF</sequence>
<name>A0AAN9RYL2_PSOTE</name>
<dbReference type="EMBL" id="JAYMYS010000008">
    <property type="protein sequence ID" value="KAK7385059.1"/>
    <property type="molecule type" value="Genomic_DNA"/>
</dbReference>
<dbReference type="Proteomes" id="UP001386955">
    <property type="component" value="Unassembled WGS sequence"/>
</dbReference>
<keyword evidence="2" id="KW-1185">Reference proteome</keyword>
<proteinExistence type="predicted"/>
<organism evidence="1 2">
    <name type="scientific">Psophocarpus tetragonolobus</name>
    <name type="common">Winged bean</name>
    <name type="synonym">Dolichos tetragonolobus</name>
    <dbReference type="NCBI Taxonomy" id="3891"/>
    <lineage>
        <taxon>Eukaryota</taxon>
        <taxon>Viridiplantae</taxon>
        <taxon>Streptophyta</taxon>
        <taxon>Embryophyta</taxon>
        <taxon>Tracheophyta</taxon>
        <taxon>Spermatophyta</taxon>
        <taxon>Magnoliopsida</taxon>
        <taxon>eudicotyledons</taxon>
        <taxon>Gunneridae</taxon>
        <taxon>Pentapetalae</taxon>
        <taxon>rosids</taxon>
        <taxon>fabids</taxon>
        <taxon>Fabales</taxon>
        <taxon>Fabaceae</taxon>
        <taxon>Papilionoideae</taxon>
        <taxon>50 kb inversion clade</taxon>
        <taxon>NPAAA clade</taxon>
        <taxon>indigoferoid/millettioid clade</taxon>
        <taxon>Phaseoleae</taxon>
        <taxon>Psophocarpus</taxon>
    </lineage>
</organism>